<accession>A0A0A9H9N6</accession>
<dbReference type="EMBL" id="GBRH01164424">
    <property type="protein sequence ID" value="JAE33472.1"/>
    <property type="molecule type" value="Transcribed_RNA"/>
</dbReference>
<reference evidence="1" key="1">
    <citation type="submission" date="2014-09" db="EMBL/GenBank/DDBJ databases">
        <authorList>
            <person name="Magalhaes I.L.F."/>
            <person name="Oliveira U."/>
            <person name="Santos F.R."/>
            <person name="Vidigal T.H.D.A."/>
            <person name="Brescovit A.D."/>
            <person name="Santos A.J."/>
        </authorList>
    </citation>
    <scope>NUCLEOTIDE SEQUENCE</scope>
    <source>
        <tissue evidence="1">Shoot tissue taken approximately 20 cm above the soil surface</tissue>
    </source>
</reference>
<protein>
    <submittedName>
        <fullName evidence="1">Uncharacterized protein</fullName>
    </submittedName>
</protein>
<sequence length="87" mass="10243">MPIPFDVYVCYTKSEDGMREWLAFEKRHKVFLSFCKVMEADFWINVASSINLPRFNSCCVIFERTQLAATCSDVKHRDLFVAFTYNN</sequence>
<name>A0A0A9H9N6_ARUDO</name>
<proteinExistence type="predicted"/>
<evidence type="ECO:0000313" key="1">
    <source>
        <dbReference type="EMBL" id="JAE33472.1"/>
    </source>
</evidence>
<dbReference type="AlphaFoldDB" id="A0A0A9H9N6"/>
<organism evidence="1">
    <name type="scientific">Arundo donax</name>
    <name type="common">Giant reed</name>
    <name type="synonym">Donax arundinaceus</name>
    <dbReference type="NCBI Taxonomy" id="35708"/>
    <lineage>
        <taxon>Eukaryota</taxon>
        <taxon>Viridiplantae</taxon>
        <taxon>Streptophyta</taxon>
        <taxon>Embryophyta</taxon>
        <taxon>Tracheophyta</taxon>
        <taxon>Spermatophyta</taxon>
        <taxon>Magnoliopsida</taxon>
        <taxon>Liliopsida</taxon>
        <taxon>Poales</taxon>
        <taxon>Poaceae</taxon>
        <taxon>PACMAD clade</taxon>
        <taxon>Arundinoideae</taxon>
        <taxon>Arundineae</taxon>
        <taxon>Arundo</taxon>
    </lineage>
</organism>
<reference evidence="1" key="2">
    <citation type="journal article" date="2015" name="Data Brief">
        <title>Shoot transcriptome of the giant reed, Arundo donax.</title>
        <authorList>
            <person name="Barrero R.A."/>
            <person name="Guerrero F.D."/>
            <person name="Moolhuijzen P."/>
            <person name="Goolsby J.A."/>
            <person name="Tidwell J."/>
            <person name="Bellgard S.E."/>
            <person name="Bellgard M.I."/>
        </authorList>
    </citation>
    <scope>NUCLEOTIDE SEQUENCE</scope>
    <source>
        <tissue evidence="1">Shoot tissue taken approximately 20 cm above the soil surface</tissue>
    </source>
</reference>